<dbReference type="PATRIC" id="fig|33935.3.peg.4885"/>
<dbReference type="InterPro" id="IPR021808">
    <property type="entry name" value="DUF3383"/>
</dbReference>
<dbReference type="AlphaFoldDB" id="A0A0N0CVG0"/>
<evidence type="ECO:0000313" key="2">
    <source>
        <dbReference type="Proteomes" id="UP000037977"/>
    </source>
</evidence>
<evidence type="ECO:0008006" key="3">
    <source>
        <dbReference type="Google" id="ProtNLM"/>
    </source>
</evidence>
<sequence>MAASDKSRFVEVNITRETKPVSEKGFGLPLMLATSKALDYKVYTDISEVAEDFDETTKEYKLATRMFGQSPKIRELACYGVSYISGTDDVTALPAALNDLVKTDNDWFYLVSPEHGDEEIKALCEWMSTQEKIYGVTTQNIALTEELKNLYENVLLSVHDDEHAYHAEGLIAYGAPQVIGSYVFSHKAVNGVRAAKLSNVEINTIIANNATTCINEMGWLINASGKAVGGEYLDVIQADYFLRARLREDVFRLLATVKKIPYTDGGIAQVVSVMDTRFKAAYRQEIIAEDDNGDPDYQITFPRRKDIPKNTIAQRILPDINFRLIIAGGVEKVQINGVLAL</sequence>
<proteinExistence type="predicted"/>
<dbReference type="Pfam" id="PF11863">
    <property type="entry name" value="DUF3383"/>
    <property type="match status" value="1"/>
</dbReference>
<gene>
    <name evidence="1" type="ORF">ADM90_14335</name>
</gene>
<name>A0A0N0CVG0_9BACI</name>
<reference evidence="1 2" key="1">
    <citation type="submission" date="2015-07" db="EMBL/GenBank/DDBJ databases">
        <title>Genome sequencing project for genomic taxonomy and phylogenomics of Bacillus-like bacteria.</title>
        <authorList>
            <person name="Liu B."/>
            <person name="Wang J."/>
            <person name="Zhu Y."/>
            <person name="Liu G."/>
            <person name="Chen Q."/>
            <person name="Chen Z."/>
            <person name="Che J."/>
            <person name="Ge C."/>
            <person name="Shi H."/>
            <person name="Pan Z."/>
            <person name="Liu X."/>
        </authorList>
    </citation>
    <scope>NUCLEOTIDE SEQUENCE [LARGE SCALE GENOMIC DNA]</scope>
    <source>
        <strain evidence="1 2">DSM 54</strain>
    </source>
</reference>
<dbReference type="Proteomes" id="UP000037977">
    <property type="component" value="Unassembled WGS sequence"/>
</dbReference>
<dbReference type="STRING" id="33935.ADM90_14335"/>
<comment type="caution">
    <text evidence="1">The sequence shown here is derived from an EMBL/GenBank/DDBJ whole genome shotgun (WGS) entry which is preliminary data.</text>
</comment>
<accession>A0A0N0CVG0</accession>
<dbReference type="RefSeq" id="WP_053995640.1">
    <property type="nucleotide sequence ID" value="NZ_CP065643.1"/>
</dbReference>
<dbReference type="EMBL" id="LGCI01000009">
    <property type="protein sequence ID" value="KOY81574.1"/>
    <property type="molecule type" value="Genomic_DNA"/>
</dbReference>
<dbReference type="OrthoDB" id="1684431at2"/>
<protein>
    <recommendedName>
        <fullName evidence="3">DUF3383 family protein</fullName>
    </recommendedName>
</protein>
<keyword evidence="2" id="KW-1185">Reference proteome</keyword>
<evidence type="ECO:0000313" key="1">
    <source>
        <dbReference type="EMBL" id="KOY81574.1"/>
    </source>
</evidence>
<organism evidence="1 2">
    <name type="scientific">Lysinibacillus macroides</name>
    <dbReference type="NCBI Taxonomy" id="33935"/>
    <lineage>
        <taxon>Bacteria</taxon>
        <taxon>Bacillati</taxon>
        <taxon>Bacillota</taxon>
        <taxon>Bacilli</taxon>
        <taxon>Bacillales</taxon>
        <taxon>Bacillaceae</taxon>
        <taxon>Lysinibacillus</taxon>
    </lineage>
</organism>